<dbReference type="InterPro" id="IPR050109">
    <property type="entry name" value="HTH-type_TetR-like_transc_reg"/>
</dbReference>
<keyword evidence="4" id="KW-0804">Transcription</keyword>
<evidence type="ECO:0000256" key="2">
    <source>
        <dbReference type="ARBA" id="ARBA00023015"/>
    </source>
</evidence>
<dbReference type="PANTHER" id="PTHR30055:SF187">
    <property type="entry name" value="TRANSCRIPTIONAL REGULATORY PROTEIN"/>
    <property type="match status" value="1"/>
</dbReference>
<dbReference type="InterPro" id="IPR023772">
    <property type="entry name" value="DNA-bd_HTH_TetR-type_CS"/>
</dbReference>
<dbReference type="PANTHER" id="PTHR30055">
    <property type="entry name" value="HTH-TYPE TRANSCRIPTIONAL REGULATOR RUTR"/>
    <property type="match status" value="1"/>
</dbReference>
<name>A0A7W2EIQ2_9BURK</name>
<dbReference type="PROSITE" id="PS01081">
    <property type="entry name" value="HTH_TETR_1"/>
    <property type="match status" value="1"/>
</dbReference>
<dbReference type="SUPFAM" id="SSF46689">
    <property type="entry name" value="Homeodomain-like"/>
    <property type="match status" value="1"/>
</dbReference>
<dbReference type="SUPFAM" id="SSF48498">
    <property type="entry name" value="Tetracyclin repressor-like, C-terminal domain"/>
    <property type="match status" value="1"/>
</dbReference>
<protein>
    <submittedName>
        <fullName evidence="7">TetR/AcrR family transcriptional regulator</fullName>
    </submittedName>
</protein>
<evidence type="ECO:0000256" key="5">
    <source>
        <dbReference type="PROSITE-ProRule" id="PRU00335"/>
    </source>
</evidence>
<evidence type="ECO:0000256" key="3">
    <source>
        <dbReference type="ARBA" id="ARBA00023125"/>
    </source>
</evidence>
<dbReference type="AlphaFoldDB" id="A0A7W2EIQ2"/>
<dbReference type="InterPro" id="IPR001647">
    <property type="entry name" value="HTH_TetR"/>
</dbReference>
<keyword evidence="3 5" id="KW-0238">DNA-binding</keyword>
<accession>A0A7W2EIQ2</accession>
<dbReference type="EMBL" id="JACEZS010000011">
    <property type="protein sequence ID" value="MBA5606507.1"/>
    <property type="molecule type" value="Genomic_DNA"/>
</dbReference>
<dbReference type="PROSITE" id="PS50977">
    <property type="entry name" value="HTH_TETR_2"/>
    <property type="match status" value="1"/>
</dbReference>
<dbReference type="Gene3D" id="1.10.357.10">
    <property type="entry name" value="Tetracycline Repressor, domain 2"/>
    <property type="match status" value="1"/>
</dbReference>
<dbReference type="GO" id="GO:0000976">
    <property type="term" value="F:transcription cis-regulatory region binding"/>
    <property type="evidence" value="ECO:0007669"/>
    <property type="project" value="TreeGrafter"/>
</dbReference>
<dbReference type="GO" id="GO:0003700">
    <property type="term" value="F:DNA-binding transcription factor activity"/>
    <property type="evidence" value="ECO:0007669"/>
    <property type="project" value="TreeGrafter"/>
</dbReference>
<organism evidence="7 8">
    <name type="scientific">Rugamonas fusca</name>
    <dbReference type="NCBI Taxonomy" id="2758568"/>
    <lineage>
        <taxon>Bacteria</taxon>
        <taxon>Pseudomonadati</taxon>
        <taxon>Pseudomonadota</taxon>
        <taxon>Betaproteobacteria</taxon>
        <taxon>Burkholderiales</taxon>
        <taxon>Oxalobacteraceae</taxon>
        <taxon>Telluria group</taxon>
        <taxon>Rugamonas</taxon>
    </lineage>
</organism>
<dbReference type="RefSeq" id="WP_182218662.1">
    <property type="nucleotide sequence ID" value="NZ_JACEZS010000011.1"/>
</dbReference>
<feature type="DNA-binding region" description="H-T-H motif" evidence="5">
    <location>
        <begin position="33"/>
        <end position="52"/>
    </location>
</feature>
<evidence type="ECO:0000313" key="8">
    <source>
        <dbReference type="Proteomes" id="UP000566711"/>
    </source>
</evidence>
<evidence type="ECO:0000313" key="7">
    <source>
        <dbReference type="EMBL" id="MBA5606507.1"/>
    </source>
</evidence>
<gene>
    <name evidence="7" type="ORF">H3H36_14205</name>
</gene>
<proteinExistence type="predicted"/>
<keyword evidence="1" id="KW-0678">Repressor</keyword>
<dbReference type="Pfam" id="PF00440">
    <property type="entry name" value="TetR_N"/>
    <property type="match status" value="1"/>
</dbReference>
<evidence type="ECO:0000259" key="6">
    <source>
        <dbReference type="PROSITE" id="PS50977"/>
    </source>
</evidence>
<sequence>MKTIETTVPLDRKSAILAAALAVFAEKGIEAATIDDIRQRSQASVGSIYHHFGTKENIAAALFAQGLDDYWNGLLAGVREAEDARAAIHILLATHLDWIVARPELARFLFARRQAVSPAHDQAIRQLTADHFKTMLALLKPWFQQGILRRLAPELYAPLLLGPAQELARHWLGGRLRQDPRAAIDELSAAAWRSLATDEALAATLSLQRPAHKEPGK</sequence>
<dbReference type="InterPro" id="IPR009057">
    <property type="entry name" value="Homeodomain-like_sf"/>
</dbReference>
<evidence type="ECO:0000256" key="1">
    <source>
        <dbReference type="ARBA" id="ARBA00022491"/>
    </source>
</evidence>
<keyword evidence="8" id="KW-1185">Reference proteome</keyword>
<dbReference type="PRINTS" id="PR00455">
    <property type="entry name" value="HTHTETR"/>
</dbReference>
<dbReference type="Proteomes" id="UP000566711">
    <property type="component" value="Unassembled WGS sequence"/>
</dbReference>
<comment type="caution">
    <text evidence="7">The sequence shown here is derived from an EMBL/GenBank/DDBJ whole genome shotgun (WGS) entry which is preliminary data.</text>
</comment>
<feature type="domain" description="HTH tetR-type" evidence="6">
    <location>
        <begin position="10"/>
        <end position="70"/>
    </location>
</feature>
<evidence type="ECO:0000256" key="4">
    <source>
        <dbReference type="ARBA" id="ARBA00023163"/>
    </source>
</evidence>
<reference evidence="7 8" key="1">
    <citation type="submission" date="2020-07" db="EMBL/GenBank/DDBJ databases">
        <title>Novel species isolated from subtropical streams in China.</title>
        <authorList>
            <person name="Lu H."/>
        </authorList>
    </citation>
    <scope>NUCLEOTIDE SEQUENCE [LARGE SCALE GENOMIC DNA]</scope>
    <source>
        <strain evidence="7 8">FT3S</strain>
    </source>
</reference>
<keyword evidence="2" id="KW-0805">Transcription regulation</keyword>
<dbReference type="InterPro" id="IPR036271">
    <property type="entry name" value="Tet_transcr_reg_TetR-rel_C_sf"/>
</dbReference>